<feature type="transmembrane region" description="Helical" evidence="1">
    <location>
        <begin position="176"/>
        <end position="194"/>
    </location>
</feature>
<evidence type="ECO:0008006" key="4">
    <source>
        <dbReference type="Google" id="ProtNLM"/>
    </source>
</evidence>
<sequence>MFRDFRLFIYPRLWAEEGTIYFQEAYTLGFKTIFESKLGYYSLFPRTFSYFATFFPLEFVPLVMTSLTMLIWLLPHVLISISKNKYLLLDKNKILFSLILIITSPSDEIFLNSINLHFLTPWILLLIGLDDLGQVSKKRKIFYMILAWLSILNGAVAIFVIPVYAYLLIIQKEYKFLSFSMSVTVIQIFCILSYSDANSIHDRFGFSLKEFSQTFYLRTLVNPYLGEINDTYSILNLIGIFNIPKGKNFVIFLLFCFFLYAIKRKNFFSAALIIGCLSVSLLTYSTTLNSKNQGLLLGSGRYFYLPNTMLSISFLLFAFQEIKLKKLKTLIYSLPLLLLIYSSGKEYFRTSPYCSECANWKTEVQENFKANRKIEIWPKGWVIDLNKSE</sequence>
<reference evidence="2 3" key="1">
    <citation type="journal article" date="2019" name="PLoS Negl. Trop. Dis.">
        <title>Revisiting the worldwide diversity of Leptospira species in the environment.</title>
        <authorList>
            <person name="Vincent A.T."/>
            <person name="Schiettekatte O."/>
            <person name="Bourhy P."/>
            <person name="Veyrier F.J."/>
            <person name="Picardeau M."/>
        </authorList>
    </citation>
    <scope>NUCLEOTIDE SEQUENCE [LARGE SCALE GENOMIC DNA]</scope>
    <source>
        <strain evidence="2 3">201702445</strain>
    </source>
</reference>
<evidence type="ECO:0000313" key="3">
    <source>
        <dbReference type="Proteomes" id="UP000297613"/>
    </source>
</evidence>
<dbReference type="AlphaFoldDB" id="A0A6N4QXY0"/>
<keyword evidence="1" id="KW-1133">Transmembrane helix</keyword>
<keyword evidence="1" id="KW-0812">Transmembrane</keyword>
<name>A0A6N4QXY0_9LEPT</name>
<dbReference type="EMBL" id="RQGM01000044">
    <property type="protein sequence ID" value="TGL83884.1"/>
    <property type="molecule type" value="Genomic_DNA"/>
</dbReference>
<dbReference type="Proteomes" id="UP000297613">
    <property type="component" value="Unassembled WGS sequence"/>
</dbReference>
<feature type="transmembrane region" description="Helical" evidence="1">
    <location>
        <begin position="141"/>
        <end position="170"/>
    </location>
</feature>
<comment type="caution">
    <text evidence="2">The sequence shown here is derived from an EMBL/GenBank/DDBJ whole genome shotgun (WGS) entry which is preliminary data.</text>
</comment>
<feature type="transmembrane region" description="Helical" evidence="1">
    <location>
        <begin position="48"/>
        <end position="74"/>
    </location>
</feature>
<evidence type="ECO:0000313" key="2">
    <source>
        <dbReference type="EMBL" id="TGL83884.1"/>
    </source>
</evidence>
<gene>
    <name evidence="2" type="ORF">EHQ83_12420</name>
</gene>
<proteinExistence type="predicted"/>
<feature type="transmembrane region" description="Helical" evidence="1">
    <location>
        <begin position="267"/>
        <end position="287"/>
    </location>
</feature>
<keyword evidence="1" id="KW-0472">Membrane</keyword>
<organism evidence="2 3">
    <name type="scientific">Leptospira yasudae</name>
    <dbReference type="NCBI Taxonomy" id="2202201"/>
    <lineage>
        <taxon>Bacteria</taxon>
        <taxon>Pseudomonadati</taxon>
        <taxon>Spirochaetota</taxon>
        <taxon>Spirochaetia</taxon>
        <taxon>Leptospirales</taxon>
        <taxon>Leptospiraceae</taxon>
        <taxon>Leptospira</taxon>
    </lineage>
</organism>
<protein>
    <recommendedName>
        <fullName evidence="4">DUF2079 domain-containing protein</fullName>
    </recommendedName>
</protein>
<accession>A0A6N4QXY0</accession>
<evidence type="ECO:0000256" key="1">
    <source>
        <dbReference type="SAM" id="Phobius"/>
    </source>
</evidence>
<feature type="transmembrane region" description="Helical" evidence="1">
    <location>
        <begin position="302"/>
        <end position="319"/>
    </location>
</feature>